<proteinExistence type="predicted"/>
<dbReference type="InterPro" id="IPR011527">
    <property type="entry name" value="ABC1_TM_dom"/>
</dbReference>
<evidence type="ECO:0000259" key="10">
    <source>
        <dbReference type="PROSITE" id="PS50893"/>
    </source>
</evidence>
<keyword evidence="5" id="KW-0547">Nucleotide-binding</keyword>
<reference evidence="12 13" key="1">
    <citation type="submission" date="2016-02" db="EMBL/GenBank/DDBJ databases">
        <authorList>
            <person name="Wen L."/>
            <person name="He K."/>
            <person name="Yang H."/>
        </authorList>
    </citation>
    <scope>NUCLEOTIDE SEQUENCE [LARGE SCALE GENOMIC DNA]</scope>
    <source>
        <strain evidence="12">Trichococcus palustris</strain>
    </source>
</reference>
<dbReference type="InterPro" id="IPR036640">
    <property type="entry name" value="ABC1_TM_sf"/>
</dbReference>
<feature type="transmembrane region" description="Helical" evidence="9">
    <location>
        <begin position="151"/>
        <end position="169"/>
    </location>
</feature>
<keyword evidence="3" id="KW-1003">Cell membrane</keyword>
<evidence type="ECO:0000256" key="3">
    <source>
        <dbReference type="ARBA" id="ARBA00022475"/>
    </source>
</evidence>
<dbReference type="GO" id="GO:0015421">
    <property type="term" value="F:ABC-type oligopeptide transporter activity"/>
    <property type="evidence" value="ECO:0007669"/>
    <property type="project" value="TreeGrafter"/>
</dbReference>
<protein>
    <submittedName>
        <fullName evidence="12">Abc transporter</fullName>
    </submittedName>
</protein>
<accession>A0A143YQ20</accession>
<evidence type="ECO:0000256" key="9">
    <source>
        <dbReference type="SAM" id="Phobius"/>
    </source>
</evidence>
<gene>
    <name evidence="12" type="ORF">Tpal_1863</name>
</gene>
<dbReference type="Proteomes" id="UP000242754">
    <property type="component" value="Unassembled WGS sequence"/>
</dbReference>
<keyword evidence="7 9" id="KW-1133">Transmembrane helix</keyword>
<evidence type="ECO:0000259" key="11">
    <source>
        <dbReference type="PROSITE" id="PS50929"/>
    </source>
</evidence>
<dbReference type="InterPro" id="IPR039421">
    <property type="entry name" value="Type_1_exporter"/>
</dbReference>
<dbReference type="AlphaFoldDB" id="A0A143YQ20"/>
<evidence type="ECO:0000256" key="4">
    <source>
        <dbReference type="ARBA" id="ARBA00022692"/>
    </source>
</evidence>
<sequence>MKKINTRTFFRLWRYLEKYKGKFLGSISLTVLMSIFNVLEPFILGLAITEIGRNISDMLKGVEGAGINYAYLSKILLIYFIRALLYQATNLFSQMFMVDVVQEAMHDLRRDLSEKLNRLPISYFDKNQFGDILSKVTNDVDSIANALQQSLLQILNAVLGITFALIMMFTISWKLALIMVVMIPTAYILSKHITKLSQPYFRGQAKYLGRLNGFVQETLTGFSIIKLYGKEEDSFEEFNAINRSLNKHGFKATFISGLMSPFVALVTNISYIFVAVFGILQAMAGMMTIGNVQAMAQYVWQVNQPISTITQLSAIIQSAASSIQRVFDLLDEEEEVQQEVTFRLPEAIRGDVAFENVSFSYDKQNPLIKNFNLQVKSGETVAIVGPTGAGKTTLINLLMRFYDVDSGSIKIDGYDTKELTRADVRSQFGMVLQDAWLYQDSISGNIRFGKLDATDEEVVDAATAANVNHFIQTLGEGYDTVINQEASNISLGQKQLLTIARAFIADPKILILDEATSSVDTRLEGLIQKAMKRIMNGRTSFVIAHRLSTIRDADLILVMNQGEIIEQGKHLALLEKKGFYYDLYTSQFKNEAE</sequence>
<dbReference type="GO" id="GO:0005886">
    <property type="term" value="C:plasma membrane"/>
    <property type="evidence" value="ECO:0007669"/>
    <property type="project" value="UniProtKB-SubCell"/>
</dbReference>
<dbReference type="InterPro" id="IPR003593">
    <property type="entry name" value="AAA+_ATPase"/>
</dbReference>
<keyword evidence="2" id="KW-0813">Transport</keyword>
<evidence type="ECO:0000313" key="13">
    <source>
        <dbReference type="Proteomes" id="UP000242754"/>
    </source>
</evidence>
<dbReference type="PANTHER" id="PTHR43394:SF1">
    <property type="entry name" value="ATP-BINDING CASSETTE SUB-FAMILY B MEMBER 10, MITOCHONDRIAL"/>
    <property type="match status" value="1"/>
</dbReference>
<keyword evidence="8 9" id="KW-0472">Membrane</keyword>
<dbReference type="SMART" id="SM00382">
    <property type="entry name" value="AAA"/>
    <property type="match status" value="1"/>
</dbReference>
<dbReference type="InterPro" id="IPR027417">
    <property type="entry name" value="P-loop_NTPase"/>
</dbReference>
<evidence type="ECO:0000256" key="1">
    <source>
        <dbReference type="ARBA" id="ARBA00004651"/>
    </source>
</evidence>
<dbReference type="InterPro" id="IPR017871">
    <property type="entry name" value="ABC_transporter-like_CS"/>
</dbReference>
<dbReference type="RefSeq" id="WP_087033428.1">
    <property type="nucleotide sequence ID" value="NZ_FJNE01000005.1"/>
</dbReference>
<dbReference type="Pfam" id="PF00664">
    <property type="entry name" value="ABC_membrane"/>
    <property type="match status" value="1"/>
</dbReference>
<dbReference type="PANTHER" id="PTHR43394">
    <property type="entry name" value="ATP-DEPENDENT PERMEASE MDL1, MITOCHONDRIAL"/>
    <property type="match status" value="1"/>
</dbReference>
<evidence type="ECO:0000256" key="7">
    <source>
        <dbReference type="ARBA" id="ARBA00022989"/>
    </source>
</evidence>
<organism evidence="12 13">
    <name type="scientific">Trichococcus palustris</name>
    <dbReference type="NCBI Taxonomy" id="140314"/>
    <lineage>
        <taxon>Bacteria</taxon>
        <taxon>Bacillati</taxon>
        <taxon>Bacillota</taxon>
        <taxon>Bacilli</taxon>
        <taxon>Lactobacillales</taxon>
        <taxon>Carnobacteriaceae</taxon>
        <taxon>Trichococcus</taxon>
    </lineage>
</organism>
<dbReference type="Gene3D" id="3.40.50.300">
    <property type="entry name" value="P-loop containing nucleotide triphosphate hydrolases"/>
    <property type="match status" value="1"/>
</dbReference>
<feature type="transmembrane region" description="Helical" evidence="9">
    <location>
        <begin position="68"/>
        <end position="85"/>
    </location>
</feature>
<dbReference type="OrthoDB" id="9770415at2"/>
<keyword evidence="4 9" id="KW-0812">Transmembrane</keyword>
<evidence type="ECO:0000256" key="5">
    <source>
        <dbReference type="ARBA" id="ARBA00022741"/>
    </source>
</evidence>
<dbReference type="InterPro" id="IPR003439">
    <property type="entry name" value="ABC_transporter-like_ATP-bd"/>
</dbReference>
<comment type="subcellular location">
    <subcellularLocation>
        <location evidence="1">Cell membrane</location>
        <topology evidence="1">Multi-pass membrane protein</topology>
    </subcellularLocation>
</comment>
<dbReference type="SUPFAM" id="SSF90123">
    <property type="entry name" value="ABC transporter transmembrane region"/>
    <property type="match status" value="1"/>
</dbReference>
<name>A0A143YQ20_9LACT</name>
<keyword evidence="13" id="KW-1185">Reference proteome</keyword>
<dbReference type="FunFam" id="1.20.1560.10:FF:000011">
    <property type="entry name" value="Multidrug ABC transporter ATP-binding protein"/>
    <property type="match status" value="1"/>
</dbReference>
<dbReference type="Pfam" id="PF00005">
    <property type="entry name" value="ABC_tran"/>
    <property type="match status" value="1"/>
</dbReference>
<evidence type="ECO:0000313" key="12">
    <source>
        <dbReference type="EMBL" id="CZQ95253.1"/>
    </source>
</evidence>
<dbReference type="STRING" id="140314.SAMN04488076_109107"/>
<dbReference type="CDD" id="cd03254">
    <property type="entry name" value="ABCC_Glucan_exporter_like"/>
    <property type="match status" value="1"/>
</dbReference>
<dbReference type="SUPFAM" id="SSF52540">
    <property type="entry name" value="P-loop containing nucleoside triphosphate hydrolases"/>
    <property type="match status" value="1"/>
</dbReference>
<dbReference type="GO" id="GO:0005524">
    <property type="term" value="F:ATP binding"/>
    <property type="evidence" value="ECO:0007669"/>
    <property type="project" value="UniProtKB-KW"/>
</dbReference>
<feature type="transmembrane region" description="Helical" evidence="9">
    <location>
        <begin position="175"/>
        <end position="194"/>
    </location>
</feature>
<feature type="domain" description="ABC transmembrane type-1" evidence="11">
    <location>
        <begin position="24"/>
        <end position="318"/>
    </location>
</feature>
<dbReference type="CDD" id="cd18547">
    <property type="entry name" value="ABC_6TM_Tm288_like"/>
    <property type="match status" value="1"/>
</dbReference>
<feature type="transmembrane region" description="Helical" evidence="9">
    <location>
        <begin position="21"/>
        <end position="48"/>
    </location>
</feature>
<dbReference type="EMBL" id="FJNE01000005">
    <property type="protein sequence ID" value="CZQ95253.1"/>
    <property type="molecule type" value="Genomic_DNA"/>
</dbReference>
<feature type="transmembrane region" description="Helical" evidence="9">
    <location>
        <begin position="252"/>
        <end position="280"/>
    </location>
</feature>
<dbReference type="PROSITE" id="PS50893">
    <property type="entry name" value="ABC_TRANSPORTER_2"/>
    <property type="match status" value="1"/>
</dbReference>
<dbReference type="Gene3D" id="1.20.1560.10">
    <property type="entry name" value="ABC transporter type 1, transmembrane domain"/>
    <property type="match status" value="1"/>
</dbReference>
<feature type="domain" description="ABC transporter" evidence="10">
    <location>
        <begin position="352"/>
        <end position="586"/>
    </location>
</feature>
<dbReference type="FunFam" id="3.40.50.300:FF:000287">
    <property type="entry name" value="Multidrug ABC transporter ATP-binding protein"/>
    <property type="match status" value="1"/>
</dbReference>
<evidence type="ECO:0000256" key="6">
    <source>
        <dbReference type="ARBA" id="ARBA00022840"/>
    </source>
</evidence>
<dbReference type="GO" id="GO:0016887">
    <property type="term" value="F:ATP hydrolysis activity"/>
    <property type="evidence" value="ECO:0007669"/>
    <property type="project" value="InterPro"/>
</dbReference>
<dbReference type="PROSITE" id="PS50929">
    <property type="entry name" value="ABC_TM1F"/>
    <property type="match status" value="1"/>
</dbReference>
<evidence type="ECO:0000256" key="8">
    <source>
        <dbReference type="ARBA" id="ARBA00023136"/>
    </source>
</evidence>
<dbReference type="PROSITE" id="PS00211">
    <property type="entry name" value="ABC_TRANSPORTER_1"/>
    <property type="match status" value="1"/>
</dbReference>
<evidence type="ECO:0000256" key="2">
    <source>
        <dbReference type="ARBA" id="ARBA00022448"/>
    </source>
</evidence>
<keyword evidence="6" id="KW-0067">ATP-binding</keyword>